<comment type="caution">
    <text evidence="2">The sequence shown here is derived from an EMBL/GenBank/DDBJ whole genome shotgun (WGS) entry which is preliminary data.</text>
</comment>
<evidence type="ECO:0000313" key="3">
    <source>
        <dbReference type="Proteomes" id="UP000438448"/>
    </source>
</evidence>
<accession>A0A7K0DAV3</accession>
<dbReference type="AlphaFoldDB" id="A0A7K0DAV3"/>
<evidence type="ECO:0000313" key="2">
    <source>
        <dbReference type="EMBL" id="MQY22442.1"/>
    </source>
</evidence>
<feature type="domain" description="PASTA" evidence="1">
    <location>
        <begin position="101"/>
        <end position="161"/>
    </location>
</feature>
<dbReference type="Gene3D" id="3.30.10.20">
    <property type="match status" value="1"/>
</dbReference>
<name>A0A7K0DAV3_9NOCA</name>
<keyword evidence="3" id="KW-1185">Reference proteome</keyword>
<evidence type="ECO:0000259" key="1">
    <source>
        <dbReference type="Pfam" id="PF03793"/>
    </source>
</evidence>
<protein>
    <recommendedName>
        <fullName evidence="1">PASTA domain-containing protein</fullName>
    </recommendedName>
</protein>
<dbReference type="EMBL" id="WEGK01000013">
    <property type="protein sequence ID" value="MQY22442.1"/>
    <property type="molecule type" value="Genomic_DNA"/>
</dbReference>
<reference evidence="2 3" key="1">
    <citation type="submission" date="2019-10" db="EMBL/GenBank/DDBJ databases">
        <title>Nocardia macrotermitis sp. nov. and Nocardia aurantia sp. nov., isolated from the gut of fungus growing-termite Macrotermes natalensis.</title>
        <authorList>
            <person name="Benndorf R."/>
            <person name="Schwitalla J."/>
            <person name="Martin K."/>
            <person name="De Beer W."/>
            <person name="Kaster A.-K."/>
            <person name="Vollmers J."/>
            <person name="Poulsen M."/>
            <person name="Beemelmanns C."/>
        </authorList>
    </citation>
    <scope>NUCLEOTIDE SEQUENCE [LARGE SCALE GENOMIC DNA]</scope>
    <source>
        <strain evidence="2 3">RB20</strain>
    </source>
</reference>
<gene>
    <name evidence="2" type="ORF">NRB20_55570</name>
</gene>
<dbReference type="InterPro" id="IPR005543">
    <property type="entry name" value="PASTA_dom"/>
</dbReference>
<dbReference type="Proteomes" id="UP000438448">
    <property type="component" value="Unassembled WGS sequence"/>
</dbReference>
<sequence>MKTFATDSISAPDAGRGRGRLNTVLLIMLTASVTGAISGCGASTNTAVRQSMSTGSAPVSTSASAMPTPTAAPISTVALIITTAPPPSTSAAAAPSTTSLMPSVVCMNLQDAQNAIHAAGVFFSRSRDATGAGRKQILDRNWIVVAQSPGPGTPISEGDAILSVVKNGEPNSCG</sequence>
<organism evidence="2 3">
    <name type="scientific">Nocardia macrotermitis</name>
    <dbReference type="NCBI Taxonomy" id="2585198"/>
    <lineage>
        <taxon>Bacteria</taxon>
        <taxon>Bacillati</taxon>
        <taxon>Actinomycetota</taxon>
        <taxon>Actinomycetes</taxon>
        <taxon>Mycobacteriales</taxon>
        <taxon>Nocardiaceae</taxon>
        <taxon>Nocardia</taxon>
    </lineage>
</organism>
<dbReference type="CDD" id="cd06577">
    <property type="entry name" value="PASTA_pknB"/>
    <property type="match status" value="1"/>
</dbReference>
<proteinExistence type="predicted"/>
<dbReference type="Pfam" id="PF03793">
    <property type="entry name" value="PASTA"/>
    <property type="match status" value="1"/>
</dbReference>